<sequence length="136" mass="14698">MRAPIRSHGFDKPSDLEDELSQLDDDVKAIANKPAARAKPPEKSKIDASLRKEVDELRREVDSIRKQVEKLKAARSSASQLGSSHQRHSADFANWLPVVRSVAITSLAGRIFASSPIMALLVAAVPFALGLSAGSK</sequence>
<feature type="region of interest" description="Disordered" evidence="2">
    <location>
        <begin position="1"/>
        <end position="47"/>
    </location>
</feature>
<evidence type="ECO:0000256" key="2">
    <source>
        <dbReference type="SAM" id="MobiDB-lite"/>
    </source>
</evidence>
<keyword evidence="3" id="KW-0812">Transmembrane</keyword>
<organism evidence="4 5">
    <name type="scientific">Agrobacterium bohemicum</name>
    <dbReference type="NCBI Taxonomy" id="2052828"/>
    <lineage>
        <taxon>Bacteria</taxon>
        <taxon>Pseudomonadati</taxon>
        <taxon>Pseudomonadota</taxon>
        <taxon>Alphaproteobacteria</taxon>
        <taxon>Hyphomicrobiales</taxon>
        <taxon>Rhizobiaceae</taxon>
        <taxon>Rhizobium/Agrobacterium group</taxon>
        <taxon>Agrobacterium</taxon>
    </lineage>
</organism>
<keyword evidence="3" id="KW-1133">Transmembrane helix</keyword>
<feature type="transmembrane region" description="Helical" evidence="3">
    <location>
        <begin position="111"/>
        <end position="133"/>
    </location>
</feature>
<dbReference type="EMBL" id="LNUW01000036">
    <property type="protein sequence ID" value="KXG84714.1"/>
    <property type="molecule type" value="Genomic_DNA"/>
</dbReference>
<dbReference type="Proteomes" id="UP000070498">
    <property type="component" value="Unassembled WGS sequence"/>
</dbReference>
<comment type="caution">
    <text evidence="4">The sequence shown here is derived from an EMBL/GenBank/DDBJ whole genome shotgun (WGS) entry which is preliminary data.</text>
</comment>
<proteinExistence type="predicted"/>
<evidence type="ECO:0000256" key="1">
    <source>
        <dbReference type="SAM" id="Coils"/>
    </source>
</evidence>
<keyword evidence="1" id="KW-0175">Coiled coil</keyword>
<dbReference type="AlphaFoldDB" id="A0A135NZY5"/>
<evidence type="ECO:0000256" key="3">
    <source>
        <dbReference type="SAM" id="Phobius"/>
    </source>
</evidence>
<keyword evidence="3" id="KW-0472">Membrane</keyword>
<reference evidence="4 5" key="1">
    <citation type="submission" date="2015-11" db="EMBL/GenBank/DDBJ databases">
        <title>Draft genome sequence of Agrobacterium sp. R89-1.</title>
        <authorList>
            <person name="Zahradnik J."/>
            <person name="Kyslikova E."/>
            <person name="Palyzova A."/>
            <person name="Kyslik P."/>
        </authorList>
    </citation>
    <scope>NUCLEOTIDE SEQUENCE [LARGE SCALE GENOMIC DNA]</scope>
    <source>
        <strain evidence="4 5">R89-1</strain>
    </source>
</reference>
<name>A0A135NZY5_9HYPH</name>
<protein>
    <submittedName>
        <fullName evidence="4">Uncharacterized protein</fullName>
    </submittedName>
</protein>
<accession>A0A135NZY5</accession>
<evidence type="ECO:0000313" key="5">
    <source>
        <dbReference type="Proteomes" id="UP000070498"/>
    </source>
</evidence>
<gene>
    <name evidence="4" type="ORF">ATO67_11745</name>
</gene>
<feature type="coiled-coil region" evidence="1">
    <location>
        <begin position="47"/>
        <end position="74"/>
    </location>
</feature>
<dbReference type="RefSeq" id="WP_067648824.1">
    <property type="nucleotide sequence ID" value="NZ_KQ961028.1"/>
</dbReference>
<keyword evidence="5" id="KW-1185">Reference proteome</keyword>
<evidence type="ECO:0000313" key="4">
    <source>
        <dbReference type="EMBL" id="KXG84714.1"/>
    </source>
</evidence>
<dbReference type="OrthoDB" id="8397637at2"/>